<dbReference type="Proteomes" id="UP000245431">
    <property type="component" value="Chromosome PVE_r1"/>
</dbReference>
<dbReference type="PANTHER" id="PTHR46796">
    <property type="entry name" value="HTH-TYPE TRANSCRIPTIONAL ACTIVATOR RHAS-RELATED"/>
    <property type="match status" value="1"/>
</dbReference>
<evidence type="ECO:0000256" key="6">
    <source>
        <dbReference type="ARBA" id="ARBA00037345"/>
    </source>
</evidence>
<evidence type="ECO:0000259" key="7">
    <source>
        <dbReference type="PROSITE" id="PS01124"/>
    </source>
</evidence>
<sequence length="351" mass="39313">MNKPASLICAPKHAGSRHAHDHFEVSAEPVANQLLAWRDRVGHVIDVLPTSHATTTPFNASIDRYKLGDRVFTDCSSDALLLDRSIARISTDKVRDYVFQVFTQGAMESIRGGPQEHGASARASIVAMDMNQPIKMSRGRCRVLTFFVSRTVVEAALPHAESIHGRVFENTTPMTQLMIEHVEAFSRKLPVISSAEAASTFDTAVQLMLAAFSKQAKLGGHVRAAARSAMFDKARRYVQNNLYQPWLTPEYVLMAMQLPRATLYRLFQHEGGLGRYILNCRLREAADELVRYPDRQVIEIAYSLGFNSASAFTRAFRRRYDLAPQDHRLMAAQRMGNAMPGHRNVAGRIDQ</sequence>
<evidence type="ECO:0000256" key="5">
    <source>
        <dbReference type="ARBA" id="ARBA00023163"/>
    </source>
</evidence>
<dbReference type="Pfam" id="PF12833">
    <property type="entry name" value="HTH_18"/>
    <property type="match status" value="1"/>
</dbReference>
<dbReference type="PANTHER" id="PTHR46796:SF6">
    <property type="entry name" value="ARAC SUBFAMILY"/>
    <property type="match status" value="1"/>
</dbReference>
<organism evidence="8 9">
    <name type="scientific">Pseudomonas veronii 1YdBTEX2</name>
    <dbReference type="NCBI Taxonomy" id="1295141"/>
    <lineage>
        <taxon>Bacteria</taxon>
        <taxon>Pseudomonadati</taxon>
        <taxon>Pseudomonadota</taxon>
        <taxon>Gammaproteobacteria</taxon>
        <taxon>Pseudomonadales</taxon>
        <taxon>Pseudomonadaceae</taxon>
        <taxon>Pseudomonas</taxon>
    </lineage>
</organism>
<evidence type="ECO:0000256" key="1">
    <source>
        <dbReference type="ARBA" id="ARBA00004496"/>
    </source>
</evidence>
<evidence type="ECO:0000313" key="8">
    <source>
        <dbReference type="EMBL" id="SBW80969.1"/>
    </source>
</evidence>
<reference evidence="9" key="1">
    <citation type="submission" date="2016-07" db="EMBL/GenBank/DDBJ databases">
        <authorList>
            <person name="Florea S."/>
            <person name="Webb J.S."/>
            <person name="Jaromczyk J."/>
            <person name="Schardl C.L."/>
        </authorList>
    </citation>
    <scope>NUCLEOTIDE SEQUENCE [LARGE SCALE GENOMIC DNA]</scope>
    <source>
        <strain evidence="9">1YdBTEX2</strain>
    </source>
</reference>
<dbReference type="InterPro" id="IPR018062">
    <property type="entry name" value="HTH_AraC-typ_CS"/>
</dbReference>
<keyword evidence="4" id="KW-0010">Activator</keyword>
<dbReference type="GO" id="GO:0043565">
    <property type="term" value="F:sequence-specific DNA binding"/>
    <property type="evidence" value="ECO:0007669"/>
    <property type="project" value="InterPro"/>
</dbReference>
<keyword evidence="5" id="KW-0804">Transcription</keyword>
<dbReference type="SMART" id="SM00342">
    <property type="entry name" value="HTH_ARAC"/>
    <property type="match status" value="1"/>
</dbReference>
<dbReference type="EMBL" id="LT599583">
    <property type="protein sequence ID" value="SBW80969.1"/>
    <property type="molecule type" value="Genomic_DNA"/>
</dbReference>
<dbReference type="PROSITE" id="PS01124">
    <property type="entry name" value="HTH_ARAC_FAMILY_2"/>
    <property type="match status" value="1"/>
</dbReference>
<evidence type="ECO:0000256" key="2">
    <source>
        <dbReference type="ARBA" id="ARBA00023015"/>
    </source>
</evidence>
<dbReference type="GO" id="GO:0005737">
    <property type="term" value="C:cytoplasm"/>
    <property type="evidence" value="ECO:0007669"/>
    <property type="project" value="UniProtKB-SubCell"/>
</dbReference>
<evidence type="ECO:0000256" key="4">
    <source>
        <dbReference type="ARBA" id="ARBA00023159"/>
    </source>
</evidence>
<protein>
    <submittedName>
        <fullName evidence="8">AraC family transcriptional regulator</fullName>
    </submittedName>
</protein>
<evidence type="ECO:0000313" key="9">
    <source>
        <dbReference type="Proteomes" id="UP000245431"/>
    </source>
</evidence>
<dbReference type="PROSITE" id="PS00041">
    <property type="entry name" value="HTH_ARAC_FAMILY_1"/>
    <property type="match status" value="1"/>
</dbReference>
<feature type="domain" description="HTH araC/xylS-type" evidence="7">
    <location>
        <begin position="232"/>
        <end position="330"/>
    </location>
</feature>
<dbReference type="AlphaFoldDB" id="A0A1D3JXZ5"/>
<proteinExistence type="predicted"/>
<dbReference type="RefSeq" id="WP_017849095.1">
    <property type="nucleotide sequence ID" value="NZ_AOUH01000038.1"/>
</dbReference>
<dbReference type="InterPro" id="IPR018060">
    <property type="entry name" value="HTH_AraC"/>
</dbReference>
<dbReference type="InterPro" id="IPR050204">
    <property type="entry name" value="AraC_XylS_family_regulators"/>
</dbReference>
<keyword evidence="2" id="KW-0805">Transcription regulation</keyword>
<dbReference type="PRINTS" id="PR00032">
    <property type="entry name" value="HTHARAC"/>
</dbReference>
<comment type="subcellular location">
    <subcellularLocation>
        <location evidence="1">Cytoplasm</location>
    </subcellularLocation>
</comment>
<dbReference type="Gene3D" id="1.10.10.60">
    <property type="entry name" value="Homeodomain-like"/>
    <property type="match status" value="1"/>
</dbReference>
<dbReference type="GO" id="GO:0003700">
    <property type="term" value="F:DNA-binding transcription factor activity"/>
    <property type="evidence" value="ECO:0007669"/>
    <property type="project" value="InterPro"/>
</dbReference>
<name>A0A1D3JXZ5_PSEVE</name>
<dbReference type="GO" id="GO:0009893">
    <property type="term" value="P:positive regulation of metabolic process"/>
    <property type="evidence" value="ECO:0007669"/>
    <property type="project" value="UniProtKB-ARBA"/>
</dbReference>
<dbReference type="InterPro" id="IPR009057">
    <property type="entry name" value="Homeodomain-like_sf"/>
</dbReference>
<keyword evidence="3" id="KW-0238">DNA-binding</keyword>
<dbReference type="SUPFAM" id="SSF46689">
    <property type="entry name" value="Homeodomain-like"/>
    <property type="match status" value="1"/>
</dbReference>
<dbReference type="InterPro" id="IPR020449">
    <property type="entry name" value="Tscrpt_reg_AraC-type_HTH"/>
</dbReference>
<gene>
    <name evidence="8" type="ORF">PVE_R1G3087</name>
</gene>
<accession>A0A1D3JXZ5</accession>
<comment type="function">
    <text evidence="6">Regulatory protein of the TOL plasmid xyl operons. XylS activates the xylXYZLTEGFJQKIH operon required for the degradation of toluene, m-xylene and p-xylene.</text>
</comment>
<evidence type="ECO:0000256" key="3">
    <source>
        <dbReference type="ARBA" id="ARBA00023125"/>
    </source>
</evidence>